<comment type="similarity">
    <text evidence="1">Belongs to the trichothecene O-acetyltransferase family.</text>
</comment>
<dbReference type="Gene3D" id="3.30.559.30">
    <property type="entry name" value="Nonribosomal peptide synthetase, condensation domain"/>
    <property type="match status" value="1"/>
</dbReference>
<dbReference type="EMBL" id="JAACJN010000032">
    <property type="protein sequence ID" value="KAF5387466.1"/>
    <property type="molecule type" value="Genomic_DNA"/>
</dbReference>
<keyword evidence="4" id="KW-1185">Reference proteome</keyword>
<evidence type="ECO:0008006" key="5">
    <source>
        <dbReference type="Google" id="ProtNLM"/>
    </source>
</evidence>
<reference evidence="3 4" key="1">
    <citation type="journal article" date="2020" name="ISME J.">
        <title>Uncovering the hidden diversity of litter-decomposition mechanisms in mushroom-forming fungi.</title>
        <authorList>
            <person name="Floudas D."/>
            <person name="Bentzer J."/>
            <person name="Ahren D."/>
            <person name="Johansson T."/>
            <person name="Persson P."/>
            <person name="Tunlid A."/>
        </authorList>
    </citation>
    <scope>NUCLEOTIDE SEQUENCE [LARGE SCALE GENOMIC DNA]</scope>
    <source>
        <strain evidence="3 4">CBS 406.79</strain>
    </source>
</reference>
<dbReference type="Proteomes" id="UP000518752">
    <property type="component" value="Unassembled WGS sequence"/>
</dbReference>
<protein>
    <recommendedName>
        <fullName evidence="5">Condensation domain-containing protein</fullName>
    </recommendedName>
</protein>
<gene>
    <name evidence="3" type="ORF">D9757_007781</name>
</gene>
<evidence type="ECO:0000313" key="4">
    <source>
        <dbReference type="Proteomes" id="UP000518752"/>
    </source>
</evidence>
<accession>A0A8H5HPX3</accession>
<keyword evidence="2" id="KW-0808">Transferase</keyword>
<evidence type="ECO:0000313" key="3">
    <source>
        <dbReference type="EMBL" id="KAF5387466.1"/>
    </source>
</evidence>
<dbReference type="Pfam" id="PF07428">
    <property type="entry name" value="Tri3"/>
    <property type="match status" value="1"/>
</dbReference>
<comment type="caution">
    <text evidence="3">The sequence shown here is derived from an EMBL/GenBank/DDBJ whole genome shotgun (WGS) entry which is preliminary data.</text>
</comment>
<dbReference type="AlphaFoldDB" id="A0A8H5HPX3"/>
<dbReference type="InterPro" id="IPR009992">
    <property type="entry name" value="Tri3/Sat12/Sat16/Mac1"/>
</dbReference>
<name>A0A8H5HPX3_9AGAR</name>
<organism evidence="3 4">
    <name type="scientific">Collybiopsis confluens</name>
    <dbReference type="NCBI Taxonomy" id="2823264"/>
    <lineage>
        <taxon>Eukaryota</taxon>
        <taxon>Fungi</taxon>
        <taxon>Dikarya</taxon>
        <taxon>Basidiomycota</taxon>
        <taxon>Agaricomycotina</taxon>
        <taxon>Agaricomycetes</taxon>
        <taxon>Agaricomycetidae</taxon>
        <taxon>Agaricales</taxon>
        <taxon>Marasmiineae</taxon>
        <taxon>Omphalotaceae</taxon>
        <taxon>Collybiopsis</taxon>
    </lineage>
</organism>
<evidence type="ECO:0000256" key="1">
    <source>
        <dbReference type="ARBA" id="ARBA00006439"/>
    </source>
</evidence>
<dbReference type="GO" id="GO:0043386">
    <property type="term" value="P:mycotoxin biosynthetic process"/>
    <property type="evidence" value="ECO:0007669"/>
    <property type="project" value="InterPro"/>
</dbReference>
<dbReference type="Gene3D" id="3.30.559.10">
    <property type="entry name" value="Chloramphenicol acetyltransferase-like domain"/>
    <property type="match status" value="1"/>
</dbReference>
<proteinExistence type="inferred from homology"/>
<dbReference type="OrthoDB" id="2548233at2759"/>
<dbReference type="GO" id="GO:0016407">
    <property type="term" value="F:acetyltransferase activity"/>
    <property type="evidence" value="ECO:0007669"/>
    <property type="project" value="InterPro"/>
</dbReference>
<dbReference type="InterPro" id="IPR023213">
    <property type="entry name" value="CAT-like_dom_sf"/>
</dbReference>
<evidence type="ECO:0000256" key="2">
    <source>
        <dbReference type="ARBA" id="ARBA00022679"/>
    </source>
</evidence>
<sequence length="487" mass="53588">MDELILKKIDLEKYVWKDLPPSNGFKGRIRLLSGGEIVQDTMNRYNKGFQTLFFAFYVDLTSKHSASAVTDSWLSTTPIPLPTSSSDVAEWADNTFIVHKVVGPDLDLNSLRSELGQSIVPSKSGAGFIFHTHHAPFDGVGVKIVANIFLKEFASALGGAQIDKGLEWGTEMDNLLPAACDVLRPTEPIPIHPGSDEEPTFNHPFYSATRQVMQAFANSAQTSYNLKPRQGDPGWPTTHCQELTFSNEESATFLKSLKGKNGSYTVAHAAHSALVMVNVYDNPPSLENSSKFVSCQFLVNARQYLQEPYPGRNGYPGYALSVVPHGFPLSLFFSQSGDLLPLDKKMLVTLMRLARPRDIYNGLKEMPVAFSFMIPASDIFAVWLKQLAASGNTPDNTFRLSHDGAGEAFLDRHFQDSSGQTLPSLKKFFISLNLPDPGPYGAPRFLRATGACCASIKKSNFYDLPAIANISAIANIFMIHPQLPVYP</sequence>